<dbReference type="EMBL" id="LRRQ01000085">
    <property type="protein sequence ID" value="OAM89632.1"/>
    <property type="molecule type" value="Genomic_DNA"/>
</dbReference>
<keyword evidence="11" id="KW-1185">Reference proteome</keyword>
<dbReference type="InterPro" id="IPR013425">
    <property type="entry name" value="Autotrns_rpt"/>
</dbReference>
<dbReference type="PROSITE" id="PS51208">
    <property type="entry name" value="AUTOTRANSPORTER"/>
    <property type="match status" value="1"/>
</dbReference>
<dbReference type="GO" id="GO:0005576">
    <property type="term" value="C:extracellular region"/>
    <property type="evidence" value="ECO:0007669"/>
    <property type="project" value="UniProtKB-SubCell"/>
</dbReference>
<dbReference type="InterPro" id="IPR003368">
    <property type="entry name" value="POMP_repeat"/>
</dbReference>
<name>A0A178II49_9BACT</name>
<dbReference type="InterPro" id="IPR005546">
    <property type="entry name" value="Autotransporte_beta"/>
</dbReference>
<comment type="subcellular location">
    <subcellularLocation>
        <location evidence="1">Cell envelope</location>
    </subcellularLocation>
    <subcellularLocation>
        <location evidence="2">Cell outer membrane</location>
    </subcellularLocation>
    <subcellularLocation>
        <location evidence="3">Secreted</location>
    </subcellularLocation>
</comment>
<dbReference type="Pfam" id="PF12951">
    <property type="entry name" value="PATR"/>
    <property type="match status" value="3"/>
</dbReference>
<gene>
    <name evidence="10" type="ORF">AW736_12275</name>
</gene>
<keyword evidence="5 8" id="KW-0732">Signal</keyword>
<dbReference type="SUPFAM" id="SSF103515">
    <property type="entry name" value="Autotransporter"/>
    <property type="match status" value="1"/>
</dbReference>
<dbReference type="Gene3D" id="2.40.128.130">
    <property type="entry name" value="Autotransporter beta-domain"/>
    <property type="match status" value="1"/>
</dbReference>
<feature type="signal peptide" evidence="8">
    <location>
        <begin position="1"/>
        <end position="20"/>
    </location>
</feature>
<keyword evidence="6" id="KW-0472">Membrane</keyword>
<dbReference type="InterPro" id="IPR011050">
    <property type="entry name" value="Pectin_lyase_fold/virulence"/>
</dbReference>
<evidence type="ECO:0000256" key="8">
    <source>
        <dbReference type="SAM" id="SignalP"/>
    </source>
</evidence>
<dbReference type="GO" id="GO:0009279">
    <property type="term" value="C:cell outer membrane"/>
    <property type="evidence" value="ECO:0007669"/>
    <property type="project" value="UniProtKB-SubCell"/>
</dbReference>
<organism evidence="10 11">
    <name type="scientific">Termitidicoccus mucosus</name>
    <dbReference type="NCBI Taxonomy" id="1184151"/>
    <lineage>
        <taxon>Bacteria</taxon>
        <taxon>Pseudomonadati</taxon>
        <taxon>Verrucomicrobiota</taxon>
        <taxon>Opitutia</taxon>
        <taxon>Opitutales</taxon>
        <taxon>Opitutaceae</taxon>
        <taxon>Termitidicoccus</taxon>
    </lineage>
</organism>
<dbReference type="InterPro" id="IPR006315">
    <property type="entry name" value="OM_autotransptr_brl_dom"/>
</dbReference>
<dbReference type="Pfam" id="PF18883">
    <property type="entry name" value="AC_1"/>
    <property type="match status" value="1"/>
</dbReference>
<evidence type="ECO:0000259" key="9">
    <source>
        <dbReference type="PROSITE" id="PS51208"/>
    </source>
</evidence>
<evidence type="ECO:0000256" key="6">
    <source>
        <dbReference type="ARBA" id="ARBA00023136"/>
    </source>
</evidence>
<evidence type="ECO:0000256" key="1">
    <source>
        <dbReference type="ARBA" id="ARBA00004196"/>
    </source>
</evidence>
<comment type="caution">
    <text evidence="10">The sequence shown here is derived from an EMBL/GenBank/DDBJ whole genome shotgun (WGS) entry which is preliminary data.</text>
</comment>
<dbReference type="Pfam" id="PF02415">
    <property type="entry name" value="Chlam_PMP"/>
    <property type="match status" value="2"/>
</dbReference>
<protein>
    <recommendedName>
        <fullName evidence="9">Autotransporter domain-containing protein</fullName>
    </recommendedName>
</protein>
<evidence type="ECO:0000313" key="10">
    <source>
        <dbReference type="EMBL" id="OAM89632.1"/>
    </source>
</evidence>
<reference evidence="10 11" key="1">
    <citation type="submission" date="2016-01" db="EMBL/GenBank/DDBJ databases">
        <title>High potential of lignocellulose degradation of a new Verrucomicrobia species.</title>
        <authorList>
            <person name="Wang Y."/>
            <person name="Shi Y."/>
            <person name="Qiu Z."/>
            <person name="Liu S."/>
            <person name="Yang H."/>
        </authorList>
    </citation>
    <scope>NUCLEOTIDE SEQUENCE [LARGE SCALE GENOMIC DNA]</scope>
    <source>
        <strain evidence="10 11">TSB47</strain>
    </source>
</reference>
<evidence type="ECO:0000256" key="7">
    <source>
        <dbReference type="ARBA" id="ARBA00023237"/>
    </source>
</evidence>
<proteinExistence type="predicted"/>
<feature type="chain" id="PRO_5008088879" description="Autotransporter domain-containing protein" evidence="8">
    <location>
        <begin position="21"/>
        <end position="2105"/>
    </location>
</feature>
<dbReference type="InterPro" id="IPR043990">
    <property type="entry name" value="AC_1"/>
</dbReference>
<dbReference type="CDD" id="cd01344">
    <property type="entry name" value="PL2_Passenger_AT"/>
    <property type="match status" value="1"/>
</dbReference>
<evidence type="ECO:0000256" key="4">
    <source>
        <dbReference type="ARBA" id="ARBA00022525"/>
    </source>
</evidence>
<evidence type="ECO:0000256" key="5">
    <source>
        <dbReference type="ARBA" id="ARBA00022729"/>
    </source>
</evidence>
<dbReference type="SMART" id="SM00869">
    <property type="entry name" value="Autotransporter"/>
    <property type="match status" value="1"/>
</dbReference>
<keyword evidence="7" id="KW-0998">Cell outer membrane</keyword>
<keyword evidence="4" id="KW-0964">Secreted</keyword>
<feature type="domain" description="Autotransporter" evidence="9">
    <location>
        <begin position="1835"/>
        <end position="2105"/>
    </location>
</feature>
<sequence>MFMPKLPRFLLLAAALPAFAAFAPGADIVLSGTQGWPALTGTNTYTVTGGGSGVVTLSDTLPLGLANTFAYTDSLWVTNATTVGVAQSGVTLRAAGGGWAVVTQTTANNHLFTINESVTDDIVLNLDKLIITGGNRNNNGGAFALAGTGTQSVFVTINGDVVFKDNVAGGSQGRGGVFYVNKNSLKFTGNAVFDSNRAGLGATGIGGAIILYTGAGQKLLFEKNAVFLNNISANTAGAIQNGNDGEIIVNGTAVFIGNKSGDAVATAQHGGAILLGANNNPVGGLIWLKDGAWFENNAATGVGGAMQLYGSSTLTIGGDAVFISNTSGYKLTNGSGGAISASKAGGAATGPITFQGSSTFSGNVSMGIGGAIYLENPPLLKFSGAAVFTSNTAGAGGGIVNGGAIAIGAASGTVSFGGAATFSGNHASGTGGALAFGYTLQKLEFAGDTVFEDNIAGYGVATGTAHGGGLWLGAAAGAVTFGGSTRFSGNEATWSGGGLYAAGGNTFAFTKSVTFENNKSGLSTGSGVRGYGGAIALEGGASALTFNLDDGAVARFEGNQTSQYGGAIYHYAAAGAGDLVFSGSAAHFAFLHNVVATSMANGGGAIHIRNNNLVVADDVTDFVMRGNFAGDTTRNASGGAIVLVSAGRLLIGGSTAFTGNQAASNGGALAATAASTYDGGVIALTGAATVADNMAFYDGGAIHYTGATVNTIRIATERSGGISFTGNTAGRSGGAIFLDASSIGSGIVLDAQQADITFSGNKHGATVDRSVVDAEAIRATGAGGYMTAIGGTPNDIFFSGSDQTLALSATTGRSVSLLSGIANTDTAGLVTTVTKSGSGAVRFGAVSDINANTTVQAGDFLLVDDATYGRAATGTFTVQAGAVLGGSGTLRADTLALADGAILRAGGTLAFDVTNGVALNHAVLSGTGAIGGVATATASRVVVGSGPHAGGQALAFGGALTLDNATVSLGVFGGTDSDTFSANSLTLTGTTAFDFNEFVTGTYTLLSTTGGITASGTWLTQVNGQTVSNSRWVSNYSLIGGNTALQAILIKYGSKVLGWNLAGGGDWDLASANWSDGDGFLAGDAVQFSNVTGTVGLAASRLSASQMTVSGTGTVVFAGTGGITTDAALWDAASGAAPGTVLGRLDKSGAGTLVLANTGSNHFSGGIIIAGGALVFDRADQLGAAAISFANTGTLGARAGAGALELDNTLSLASGARAALDVAGGTLSLHGALSGNSGTLAKTGTGALVLDADNSAFLAPVLVEAGALDLRGALGGNVAVASGAKFSGTGAVVGGNLDAAPGALLQVGSHGAGATGTLAIGGTLSLHGATLLYDLATSGTPPALAAHDGITATALALGGTNTFDFSTSIVQGDYLLVGAGAVTGFDADNFITFVNGTDYRTGSGRMSVAYSADAAGLRMNATLTASGSLVWSGSTGSTWKANDGAADWQGIDTKFANGDIVAFDSTADAGQPVQRDITVDAAGVVVAEMLVTGTGDYRFAGGAIRGTDNPSETKFADPSGKLIKDGAGTLTLANTGNTFAGGIALLSGTLQGSAASLGANVITTRAGSALVLGQASGAATYTGTVAGESAASIGDVYKTGTGSLAVQGLVQADVFEHLAGTVTGESFISAGQYNLRGGTLAIGGTLVLGRGMAVDSGGVLAGQGRVRLGAGGAFVHSGTIKIGKAAGLAGMGTLVIEGDYVGNGGVVALATVLNAGGAETQTDLLHITGAMSGTARLGIANDGGLGDNTGTGAGDGIKVVAVDGAIGGTFSLAEPVTAGVFDYGLVRGDGGFYLQAVAPVPEIPAAGALPGVAALAGQAGFDSVRERLAALRAAPAHERGGWWLRDVYDQTELKTGPFEASRFHTNLVQVGLDTVFAGEGAAWTVGAFYTNTDMAGRVAGIRAQDDAKGAGVYVLMQRGRLHASLLLQADDSIYRVFARDGEFRTRGWSSGASLEAGYALAVSPRLGTLEAEAALTGQKLATGTGWDDRDRKYAFDDGESLLARAGLRWHRFFDLDGGEWLQPWLRAGVSHEFANRYDMRVQDAATPAHAATYVFENDLRGGQLDLSAGLGWGLTEQFSFNFSFAFITGKARESCSATGGVRYVW</sequence>
<dbReference type="SUPFAM" id="SSF51126">
    <property type="entry name" value="Pectin lyase-like"/>
    <property type="match status" value="1"/>
</dbReference>
<dbReference type="InterPro" id="IPR036709">
    <property type="entry name" value="Autotransporte_beta_dom_sf"/>
</dbReference>
<dbReference type="STRING" id="1184151.AW736_12275"/>
<dbReference type="NCBIfam" id="TIGR02601">
    <property type="entry name" value="autotrns_rpt"/>
    <property type="match status" value="2"/>
</dbReference>
<accession>A0A178II49</accession>
<evidence type="ECO:0000256" key="2">
    <source>
        <dbReference type="ARBA" id="ARBA00004442"/>
    </source>
</evidence>
<evidence type="ECO:0000313" key="11">
    <source>
        <dbReference type="Proteomes" id="UP000078486"/>
    </source>
</evidence>
<dbReference type="Proteomes" id="UP000078486">
    <property type="component" value="Unassembled WGS sequence"/>
</dbReference>
<evidence type="ECO:0000256" key="3">
    <source>
        <dbReference type="ARBA" id="ARBA00004613"/>
    </source>
</evidence>
<dbReference type="NCBIfam" id="TIGR01414">
    <property type="entry name" value="autotrans_barl"/>
    <property type="match status" value="1"/>
</dbReference>